<keyword evidence="3" id="KW-1185">Reference proteome</keyword>
<evidence type="ECO:0000313" key="3">
    <source>
        <dbReference type="Proteomes" id="UP000077069"/>
    </source>
</evidence>
<organism evidence="2 3">
    <name type="scientific">Paraphaeosphaeria sporulosa</name>
    <dbReference type="NCBI Taxonomy" id="1460663"/>
    <lineage>
        <taxon>Eukaryota</taxon>
        <taxon>Fungi</taxon>
        <taxon>Dikarya</taxon>
        <taxon>Ascomycota</taxon>
        <taxon>Pezizomycotina</taxon>
        <taxon>Dothideomycetes</taxon>
        <taxon>Pleosporomycetidae</taxon>
        <taxon>Pleosporales</taxon>
        <taxon>Massarineae</taxon>
        <taxon>Didymosphaeriaceae</taxon>
        <taxon>Paraphaeosphaeria</taxon>
    </lineage>
</organism>
<dbReference type="InParanoid" id="A0A177C109"/>
<dbReference type="InterPro" id="IPR010730">
    <property type="entry name" value="HET"/>
</dbReference>
<accession>A0A177C109</accession>
<gene>
    <name evidence="2" type="ORF">CC84DRAFT_1074959</name>
</gene>
<dbReference type="AlphaFoldDB" id="A0A177C109"/>
<feature type="non-terminal residue" evidence="2">
    <location>
        <position position="1"/>
    </location>
</feature>
<dbReference type="Pfam" id="PF06985">
    <property type="entry name" value="HET"/>
    <property type="match status" value="1"/>
</dbReference>
<dbReference type="STRING" id="1460663.A0A177C109"/>
<dbReference type="PANTHER" id="PTHR33112:SF9">
    <property type="entry name" value="HETEROKARYON INCOMPATIBILITY DOMAIN-CONTAINING PROTEIN"/>
    <property type="match status" value="1"/>
</dbReference>
<dbReference type="Proteomes" id="UP000077069">
    <property type="component" value="Unassembled WGS sequence"/>
</dbReference>
<dbReference type="RefSeq" id="XP_018031688.1">
    <property type="nucleotide sequence ID" value="XM_018173703.1"/>
</dbReference>
<protein>
    <submittedName>
        <fullName evidence="2">HET-domain-containing protein</fullName>
    </submittedName>
</protein>
<evidence type="ECO:0000259" key="1">
    <source>
        <dbReference type="Pfam" id="PF06985"/>
    </source>
</evidence>
<dbReference type="OrthoDB" id="3486565at2759"/>
<dbReference type="EMBL" id="KV441557">
    <property type="protein sequence ID" value="OAG01323.1"/>
    <property type="molecule type" value="Genomic_DNA"/>
</dbReference>
<dbReference type="PANTHER" id="PTHR33112">
    <property type="entry name" value="DOMAIN PROTEIN, PUTATIVE-RELATED"/>
    <property type="match status" value="1"/>
</dbReference>
<name>A0A177C109_9PLEO</name>
<evidence type="ECO:0000313" key="2">
    <source>
        <dbReference type="EMBL" id="OAG01323.1"/>
    </source>
</evidence>
<reference evidence="2 3" key="1">
    <citation type="submission" date="2016-05" db="EMBL/GenBank/DDBJ databases">
        <title>Comparative analysis of secretome profiles of manganese(II)-oxidizing ascomycete fungi.</title>
        <authorList>
            <consortium name="DOE Joint Genome Institute"/>
            <person name="Zeiner C.A."/>
            <person name="Purvine S.O."/>
            <person name="Zink E.M."/>
            <person name="Wu S."/>
            <person name="Pasa-Tolic L."/>
            <person name="Chaput D.L."/>
            <person name="Haridas S."/>
            <person name="Grigoriev I.V."/>
            <person name="Santelli C.M."/>
            <person name="Hansel C.M."/>
        </authorList>
    </citation>
    <scope>NUCLEOTIDE SEQUENCE [LARGE SCALE GENOMIC DNA]</scope>
    <source>
        <strain evidence="2 3">AP3s5-JAC2a</strain>
    </source>
</reference>
<sequence>PRRLLTVDTQSNGTTLIELDTNHGPITYACLSHSWGSHQPLTTTTATLQQRKDRIEWHELPKTFQEALYLCNQLGIAYLWIDSLCIIQDDADDWTYEASKMAEVYSNSYITIAASASRNDTEGCFRSVYRIIEGKWTMAGSWPLMQRAWAFQERLLSPRVLHLGPSELVWECQEHTRCECSEKDSQFDSPHLIRKSEWCNGLRHHSQKTASELWQKIVKEYSCRRLTFQRDVFPALSGIAKQLHQSFEGTSENPGTYLAGLWRNDLMQQLMWFTTTANCVSKPVGLRELPAPSWSWAAAEG</sequence>
<dbReference type="GeneID" id="28757189"/>
<feature type="domain" description="Heterokaryon incompatibility" evidence="1">
    <location>
        <begin position="28"/>
        <end position="126"/>
    </location>
</feature>
<feature type="non-terminal residue" evidence="2">
    <location>
        <position position="301"/>
    </location>
</feature>
<proteinExistence type="predicted"/>